<organism evidence="5 6">
    <name type="scientific">Gracilariopsis chorda</name>
    <dbReference type="NCBI Taxonomy" id="448386"/>
    <lineage>
        <taxon>Eukaryota</taxon>
        <taxon>Rhodophyta</taxon>
        <taxon>Florideophyceae</taxon>
        <taxon>Rhodymeniophycidae</taxon>
        <taxon>Gracilariales</taxon>
        <taxon>Gracilariaceae</taxon>
        <taxon>Gracilariopsis</taxon>
    </lineage>
</organism>
<keyword evidence="3" id="KW-0687">Ribonucleoprotein</keyword>
<gene>
    <name evidence="5" type="ORF">BWQ96_10182</name>
</gene>
<dbReference type="GO" id="GO:0003735">
    <property type="term" value="F:structural constituent of ribosome"/>
    <property type="evidence" value="ECO:0007669"/>
    <property type="project" value="InterPro"/>
</dbReference>
<evidence type="ECO:0000256" key="1">
    <source>
        <dbReference type="ARBA" id="ARBA00007926"/>
    </source>
</evidence>
<evidence type="ECO:0000256" key="3">
    <source>
        <dbReference type="ARBA" id="ARBA00023274"/>
    </source>
</evidence>
<protein>
    <recommendedName>
        <fullName evidence="4">Ribosomal eL28/Mak16 domain-containing protein</fullName>
    </recommendedName>
</protein>
<dbReference type="Gene3D" id="3.30.390.110">
    <property type="match status" value="1"/>
</dbReference>
<dbReference type="GO" id="GO:0005840">
    <property type="term" value="C:ribosome"/>
    <property type="evidence" value="ECO:0007669"/>
    <property type="project" value="UniProtKB-KW"/>
</dbReference>
<evidence type="ECO:0000259" key="4">
    <source>
        <dbReference type="Pfam" id="PF01778"/>
    </source>
</evidence>
<dbReference type="InterPro" id="IPR029004">
    <property type="entry name" value="Ribosomal_eL28/Mak16"/>
</dbReference>
<dbReference type="Proteomes" id="UP000247409">
    <property type="component" value="Unassembled WGS sequence"/>
</dbReference>
<evidence type="ECO:0000256" key="2">
    <source>
        <dbReference type="ARBA" id="ARBA00022980"/>
    </source>
</evidence>
<keyword evidence="6" id="KW-1185">Reference proteome</keyword>
<accession>A0A2V3IDE9</accession>
<dbReference type="AlphaFoldDB" id="A0A2V3IDE9"/>
<comment type="similarity">
    <text evidence="1">Belongs to the eukaryotic ribosomal protein eL28 family.</text>
</comment>
<dbReference type="Pfam" id="PF01778">
    <property type="entry name" value="Ribosomal_L28e"/>
    <property type="match status" value="1"/>
</dbReference>
<dbReference type="GO" id="GO:1990904">
    <property type="term" value="C:ribonucleoprotein complex"/>
    <property type="evidence" value="ECO:0007669"/>
    <property type="project" value="UniProtKB-KW"/>
</dbReference>
<proteinExistence type="inferred from homology"/>
<keyword evidence="2" id="KW-0689">Ribosomal protein</keyword>
<name>A0A2V3IDE9_9FLOR</name>
<dbReference type="OrthoDB" id="338850at2759"/>
<evidence type="ECO:0000313" key="5">
    <source>
        <dbReference type="EMBL" id="PXF40106.1"/>
    </source>
</evidence>
<comment type="caution">
    <text evidence="5">The sequence shown here is derived from an EMBL/GenBank/DDBJ whole genome shotgun (WGS) entry which is preliminary data.</text>
</comment>
<evidence type="ECO:0000313" key="6">
    <source>
        <dbReference type="Proteomes" id="UP000247409"/>
    </source>
</evidence>
<reference evidence="5 6" key="1">
    <citation type="journal article" date="2018" name="Mol. Biol. Evol.">
        <title>Analysis of the draft genome of the red seaweed Gracilariopsis chorda provides insights into genome size evolution in Rhodophyta.</title>
        <authorList>
            <person name="Lee J."/>
            <person name="Yang E.C."/>
            <person name="Graf L."/>
            <person name="Yang J.H."/>
            <person name="Qiu H."/>
            <person name="Zel Zion U."/>
            <person name="Chan C.X."/>
            <person name="Stephens T.G."/>
            <person name="Weber A.P.M."/>
            <person name="Boo G.H."/>
            <person name="Boo S.M."/>
            <person name="Kim K.M."/>
            <person name="Shin Y."/>
            <person name="Jung M."/>
            <person name="Lee S.J."/>
            <person name="Yim H.S."/>
            <person name="Lee J.H."/>
            <person name="Bhattacharya D."/>
            <person name="Yoon H.S."/>
        </authorList>
    </citation>
    <scope>NUCLEOTIDE SEQUENCE [LARGE SCALE GENOMIC DNA]</scope>
    <source>
        <strain evidence="5 6">SKKU-2015</strain>
        <tissue evidence="5">Whole body</tissue>
    </source>
</reference>
<dbReference type="GO" id="GO:0006412">
    <property type="term" value="P:translation"/>
    <property type="evidence" value="ECO:0007669"/>
    <property type="project" value="InterPro"/>
</dbReference>
<dbReference type="PANTHER" id="PTHR10544">
    <property type="entry name" value="60S RIBOSOMAL PROTEIN L28"/>
    <property type="match status" value="1"/>
</dbReference>
<feature type="domain" description="Ribosomal eL28/Mak16" evidence="4">
    <location>
        <begin position="5"/>
        <end position="120"/>
    </location>
</feature>
<dbReference type="EMBL" id="NBIV01000358">
    <property type="protein sequence ID" value="PXF40106.1"/>
    <property type="molecule type" value="Genomic_DNA"/>
</dbReference>
<dbReference type="InterPro" id="IPR002672">
    <property type="entry name" value="Ribosomal_eL28"/>
</dbReference>
<sequence>MSEALLWQLIRKNNSRTLCSRNPRTARTYEKGSLRNLISKTDSGFCNITVVNVSANEDGLPVLSLKNRKPEARRNPDKMWRTITLSGGVRKALARTDKLLTSYAPSKKKDALRKVSAIYKAYARKNKGVDHTKFIATE</sequence>